<feature type="domain" description="NADP-dependent oxidoreductase" evidence="1">
    <location>
        <begin position="15"/>
        <end position="308"/>
    </location>
</feature>
<dbReference type="InterPro" id="IPR036812">
    <property type="entry name" value="NAD(P)_OxRdtase_dom_sf"/>
</dbReference>
<dbReference type="PANTHER" id="PTHR43312">
    <property type="entry name" value="D-THREO-ALDOSE 1-DEHYDROGENASE"/>
    <property type="match status" value="1"/>
</dbReference>
<evidence type="ECO:0000313" key="2">
    <source>
        <dbReference type="EMBL" id="ASV76967.1"/>
    </source>
</evidence>
<protein>
    <submittedName>
        <fullName evidence="2">Putative oxidoreductase protein</fullName>
    </submittedName>
</protein>
<dbReference type="Pfam" id="PF00248">
    <property type="entry name" value="Aldo_ket_red"/>
    <property type="match status" value="1"/>
</dbReference>
<evidence type="ECO:0000259" key="1">
    <source>
        <dbReference type="Pfam" id="PF00248"/>
    </source>
</evidence>
<accession>A0A286RM44</accession>
<dbReference type="EMBL" id="CP018477">
    <property type="protein sequence ID" value="ASV76967.1"/>
    <property type="molecule type" value="Genomic_DNA"/>
</dbReference>
<reference evidence="2 3" key="1">
    <citation type="journal article" name="Front. Microbiol.">
        <title>Sugar Metabolism of the First Thermophilic Planctomycete Thermogutta terrifontis: Comparative Genomic and Transcriptomic Approaches.</title>
        <authorList>
            <person name="Elcheninov A.G."/>
            <person name="Menzel P."/>
            <person name="Gudbergsdottir S.R."/>
            <person name="Slesarev A.I."/>
            <person name="Kadnikov V.V."/>
            <person name="Krogh A."/>
            <person name="Bonch-Osmolovskaya E.A."/>
            <person name="Peng X."/>
            <person name="Kublanov I.V."/>
        </authorList>
    </citation>
    <scope>NUCLEOTIDE SEQUENCE [LARGE SCALE GENOMIC DNA]</scope>
    <source>
        <strain evidence="2 3">R1</strain>
    </source>
</reference>
<sequence length="330" mass="37005">MKSRLFPALQREVSEIGLGTWQLGGTEWGDVPEEEALNTLAAAAEAGITFIDTADIYGLGRSESLIGRFLKGRPDRDRFIVATKLGRHPEPGWPANFTREVVRRHTEDSLRRLGVDVIDLTQTHSLPLEVMRDTGIFDYLRELRDEGKIRAYGASVESMEEALFCLNVEGMASLQIIFNIFRQKPIDVLFDEAQKRGVALIIRLPLASGLLAGKFTRDTQFAPNDHRFFNRDGEKFNVGETFAGLPFEKGLELVEHIRPWVPSGMTMAQMALRWCLDFDAVTTVIPGAKRPDQARSNAAASDLMPLPPILHNRLGRFYEAQVAAHIRGKY</sequence>
<dbReference type="InterPro" id="IPR053135">
    <property type="entry name" value="AKR2_Oxidoreductase"/>
</dbReference>
<dbReference type="RefSeq" id="WP_095416620.1">
    <property type="nucleotide sequence ID" value="NZ_CP018477.1"/>
</dbReference>
<name>A0A286RM44_9BACT</name>
<gene>
    <name evidence="2" type="ORF">THTE_4366</name>
</gene>
<dbReference type="Proteomes" id="UP000215086">
    <property type="component" value="Chromosome"/>
</dbReference>
<dbReference type="CDD" id="cd19086">
    <property type="entry name" value="AKR_AKR11C1"/>
    <property type="match status" value="1"/>
</dbReference>
<evidence type="ECO:0000313" key="3">
    <source>
        <dbReference type="Proteomes" id="UP000215086"/>
    </source>
</evidence>
<dbReference type="SUPFAM" id="SSF51430">
    <property type="entry name" value="NAD(P)-linked oxidoreductase"/>
    <property type="match status" value="1"/>
</dbReference>
<dbReference type="Gene3D" id="3.20.20.100">
    <property type="entry name" value="NADP-dependent oxidoreductase domain"/>
    <property type="match status" value="1"/>
</dbReference>
<dbReference type="AlphaFoldDB" id="A0A286RM44"/>
<dbReference type="PANTHER" id="PTHR43312:SF1">
    <property type="entry name" value="NADP-DEPENDENT OXIDOREDUCTASE DOMAIN-CONTAINING PROTEIN"/>
    <property type="match status" value="1"/>
</dbReference>
<dbReference type="OrthoDB" id="9804790at2"/>
<keyword evidence="3" id="KW-1185">Reference proteome</keyword>
<dbReference type="KEGG" id="ttf:THTE_4366"/>
<dbReference type="InterPro" id="IPR023210">
    <property type="entry name" value="NADP_OxRdtase_dom"/>
</dbReference>
<organism evidence="2 3">
    <name type="scientific">Thermogutta terrifontis</name>
    <dbReference type="NCBI Taxonomy" id="1331910"/>
    <lineage>
        <taxon>Bacteria</taxon>
        <taxon>Pseudomonadati</taxon>
        <taxon>Planctomycetota</taxon>
        <taxon>Planctomycetia</taxon>
        <taxon>Pirellulales</taxon>
        <taxon>Thermoguttaceae</taxon>
        <taxon>Thermogutta</taxon>
    </lineage>
</organism>
<proteinExistence type="predicted"/>